<dbReference type="Gene3D" id="3.40.350.10">
    <property type="entry name" value="Creatinase/prolidase N-terminal domain"/>
    <property type="match status" value="1"/>
</dbReference>
<dbReference type="InterPro" id="IPR052433">
    <property type="entry name" value="X-Pro_dipept-like"/>
</dbReference>
<keyword evidence="2" id="KW-0479">Metal-binding</keyword>
<evidence type="ECO:0000256" key="2">
    <source>
        <dbReference type="ARBA" id="ARBA00022723"/>
    </source>
</evidence>
<dbReference type="EMBL" id="UYYB01021637">
    <property type="protein sequence ID" value="VDM71697.1"/>
    <property type="molecule type" value="Genomic_DNA"/>
</dbReference>
<gene>
    <name evidence="5" type="ORF">SVUK_LOCUS6695</name>
</gene>
<evidence type="ECO:0000259" key="4">
    <source>
        <dbReference type="SMART" id="SM01011"/>
    </source>
</evidence>
<accession>A0A3P7J5Q7</accession>
<keyword evidence="6" id="KW-1185">Reference proteome</keyword>
<evidence type="ECO:0000256" key="1">
    <source>
        <dbReference type="ARBA" id="ARBA00008766"/>
    </source>
</evidence>
<dbReference type="InterPro" id="IPR007865">
    <property type="entry name" value="Aminopep_P_N"/>
</dbReference>
<comment type="similarity">
    <text evidence="1">Belongs to the peptidase M24B family.</text>
</comment>
<dbReference type="GO" id="GO:0030145">
    <property type="term" value="F:manganese ion binding"/>
    <property type="evidence" value="ECO:0007669"/>
    <property type="project" value="InterPro"/>
</dbReference>
<dbReference type="GO" id="GO:0006508">
    <property type="term" value="P:proteolysis"/>
    <property type="evidence" value="ECO:0007669"/>
    <property type="project" value="TreeGrafter"/>
</dbReference>
<dbReference type="InterPro" id="IPR029149">
    <property type="entry name" value="Creatin/AminoP/Spt16_N"/>
</dbReference>
<reference evidence="5 6" key="1">
    <citation type="submission" date="2018-11" db="EMBL/GenBank/DDBJ databases">
        <authorList>
            <consortium name="Pathogen Informatics"/>
        </authorList>
    </citation>
    <scope>NUCLEOTIDE SEQUENCE [LARGE SCALE GENOMIC DNA]</scope>
</reference>
<organism evidence="5 6">
    <name type="scientific">Strongylus vulgaris</name>
    <name type="common">Blood worm</name>
    <dbReference type="NCBI Taxonomy" id="40348"/>
    <lineage>
        <taxon>Eukaryota</taxon>
        <taxon>Metazoa</taxon>
        <taxon>Ecdysozoa</taxon>
        <taxon>Nematoda</taxon>
        <taxon>Chromadorea</taxon>
        <taxon>Rhabditida</taxon>
        <taxon>Rhabditina</taxon>
        <taxon>Rhabditomorpha</taxon>
        <taxon>Strongyloidea</taxon>
        <taxon>Strongylidae</taxon>
        <taxon>Strongylus</taxon>
    </lineage>
</organism>
<evidence type="ECO:0000313" key="6">
    <source>
        <dbReference type="Proteomes" id="UP000270094"/>
    </source>
</evidence>
<keyword evidence="3" id="KW-0378">Hydrolase</keyword>
<dbReference type="SMART" id="SM01011">
    <property type="entry name" value="AMP_N"/>
    <property type="match status" value="1"/>
</dbReference>
<sequence>MLQRRLSVASSTFRAMERITAEEYAGRRRRLIESVKKVAGQADRDVIVLLKGAKRPYIAPDVPGQYRQCSHFRYLTGVTVPNSYYLIHAPKGGRNLEPVLFMDRRSPYEELWEGALPSESKLEDTAGFVDLLPTKKITEVIAKMISKDSTCFFEAKEWDGSEVYSMRAQFGAIHGVKSHIDQLRLVKSIAEVQAMKDTCKLGSEVVSHS</sequence>
<dbReference type="AlphaFoldDB" id="A0A3P7J5Q7"/>
<name>A0A3P7J5Q7_STRVU</name>
<dbReference type="Proteomes" id="UP000270094">
    <property type="component" value="Unassembled WGS sequence"/>
</dbReference>
<evidence type="ECO:0000256" key="3">
    <source>
        <dbReference type="ARBA" id="ARBA00022801"/>
    </source>
</evidence>
<dbReference type="GO" id="GO:0070006">
    <property type="term" value="F:metalloaminopeptidase activity"/>
    <property type="evidence" value="ECO:0007669"/>
    <property type="project" value="InterPro"/>
</dbReference>
<feature type="domain" description="Aminopeptidase P N-terminal" evidence="4">
    <location>
        <begin position="19"/>
        <end position="159"/>
    </location>
</feature>
<evidence type="ECO:0000313" key="5">
    <source>
        <dbReference type="EMBL" id="VDM71697.1"/>
    </source>
</evidence>
<dbReference type="SUPFAM" id="SSF53092">
    <property type="entry name" value="Creatinase/prolidase N-terminal domain"/>
    <property type="match status" value="1"/>
</dbReference>
<proteinExistence type="inferred from homology"/>
<protein>
    <recommendedName>
        <fullName evidence="4">Aminopeptidase P N-terminal domain-containing protein</fullName>
    </recommendedName>
</protein>
<dbReference type="GO" id="GO:0005739">
    <property type="term" value="C:mitochondrion"/>
    <property type="evidence" value="ECO:0007669"/>
    <property type="project" value="TreeGrafter"/>
</dbReference>
<dbReference type="PANTHER" id="PTHR43226:SF4">
    <property type="entry name" value="XAA-PRO AMINOPEPTIDASE 3"/>
    <property type="match status" value="1"/>
</dbReference>
<dbReference type="OrthoDB" id="5837732at2759"/>
<dbReference type="PANTHER" id="PTHR43226">
    <property type="entry name" value="XAA-PRO AMINOPEPTIDASE 3"/>
    <property type="match status" value="1"/>
</dbReference>
<dbReference type="Pfam" id="PF05195">
    <property type="entry name" value="AMP_N"/>
    <property type="match status" value="1"/>
</dbReference>